<accession>D2B1C0</accession>
<evidence type="ECO:0000313" key="3">
    <source>
        <dbReference type="Proteomes" id="UP000002029"/>
    </source>
</evidence>
<dbReference type="eggNOG" id="ENOG5033RUS">
    <property type="taxonomic scope" value="Bacteria"/>
</dbReference>
<evidence type="ECO:0000313" key="2">
    <source>
        <dbReference type="EMBL" id="ACZ85385.1"/>
    </source>
</evidence>
<dbReference type="AlphaFoldDB" id="D2B1C0"/>
<dbReference type="HOGENOM" id="CLU_616656_0_0_11"/>
<keyword evidence="3" id="KW-1185">Reference proteome</keyword>
<proteinExistence type="predicted"/>
<feature type="region of interest" description="Disordered" evidence="1">
    <location>
        <begin position="425"/>
        <end position="444"/>
    </location>
</feature>
<name>D2B1C0_STRRD</name>
<dbReference type="OrthoDB" id="3529348at2"/>
<dbReference type="Proteomes" id="UP000002029">
    <property type="component" value="Chromosome"/>
</dbReference>
<evidence type="ECO:0000256" key="1">
    <source>
        <dbReference type="SAM" id="MobiDB-lite"/>
    </source>
</evidence>
<dbReference type="KEGG" id="sro:Sros_2407"/>
<dbReference type="RefSeq" id="WP_012889130.1">
    <property type="nucleotide sequence ID" value="NC_013595.1"/>
</dbReference>
<dbReference type="EMBL" id="CP001814">
    <property type="protein sequence ID" value="ACZ85385.1"/>
    <property type="molecule type" value="Genomic_DNA"/>
</dbReference>
<organism evidence="2 3">
    <name type="scientific">Streptosporangium roseum (strain ATCC 12428 / DSM 43021 / JCM 3005 / KCTC 9067 / NCIMB 10171 / NRRL 2505 / NI 9100)</name>
    <dbReference type="NCBI Taxonomy" id="479432"/>
    <lineage>
        <taxon>Bacteria</taxon>
        <taxon>Bacillati</taxon>
        <taxon>Actinomycetota</taxon>
        <taxon>Actinomycetes</taxon>
        <taxon>Streptosporangiales</taxon>
        <taxon>Streptosporangiaceae</taxon>
        <taxon>Streptosporangium</taxon>
    </lineage>
</organism>
<reference evidence="2 3" key="1">
    <citation type="journal article" date="2010" name="Stand. Genomic Sci.">
        <title>Complete genome sequence of Streptosporangium roseum type strain (NI 9100).</title>
        <authorList>
            <person name="Nolan M."/>
            <person name="Sikorski J."/>
            <person name="Jando M."/>
            <person name="Lucas S."/>
            <person name="Lapidus A."/>
            <person name="Glavina Del Rio T."/>
            <person name="Chen F."/>
            <person name="Tice H."/>
            <person name="Pitluck S."/>
            <person name="Cheng J.F."/>
            <person name="Chertkov O."/>
            <person name="Sims D."/>
            <person name="Meincke L."/>
            <person name="Brettin T."/>
            <person name="Han C."/>
            <person name="Detter J.C."/>
            <person name="Bruce D."/>
            <person name="Goodwin L."/>
            <person name="Land M."/>
            <person name="Hauser L."/>
            <person name="Chang Y.J."/>
            <person name="Jeffries C.D."/>
            <person name="Ivanova N."/>
            <person name="Mavromatis K."/>
            <person name="Mikhailova N."/>
            <person name="Chen A."/>
            <person name="Palaniappan K."/>
            <person name="Chain P."/>
            <person name="Rohde M."/>
            <person name="Goker M."/>
            <person name="Bristow J."/>
            <person name="Eisen J.A."/>
            <person name="Markowitz V."/>
            <person name="Hugenholtz P."/>
            <person name="Kyrpides N.C."/>
            <person name="Klenk H.P."/>
        </authorList>
    </citation>
    <scope>NUCLEOTIDE SEQUENCE [LARGE SCALE GENOMIC DNA]</scope>
    <source>
        <strain evidence="3">ATCC 12428 / DSM 43021 / JCM 3005 / NI 9100</strain>
    </source>
</reference>
<feature type="compositionally biased region" description="Basic and acidic residues" evidence="1">
    <location>
        <begin position="429"/>
        <end position="444"/>
    </location>
</feature>
<protein>
    <submittedName>
        <fullName evidence="2">Uncharacterized protein</fullName>
    </submittedName>
</protein>
<gene>
    <name evidence="2" type="ordered locus">Sros_2407</name>
</gene>
<sequence length="444" mass="49447">MARGLGRNAVRQLLGLSVWEIELAATTSLLRRFPDRTFDPVSVRAAEADIEHFRRLLAAERRCTVTEASARLGVSADRFKRITAAVGLAPVATEEIRKYGQTLTVRYYRAADMDALADHVHADAELRAAARAVSRSEAAGKAVQTRKLNLARTVAARAEIETIKPTLDADHVRVLLWTTALIVAADVWPGPLRPLRRMADPRVPPLTEILRAARLSRTELEVMLAELAPRSAELVRLLVSPRDAEQELGVPIEMIPAGLPHFGDHLLAPLLRETVSSPPPWLLRARAEVELQRAVHAEERRAVEEASQRRRAERAAVDQATRVASRLSDESVAELFGIPADVIRQLRPASGRWAADHVAGLLRKTPPWLRDESAARAEADRRRHHNHHRAERKAARRLSWRSLWAEALGIPLDRIPDSVGRPTRAAIEAARREPPRWARETPPG</sequence>